<sequence>MTTYPKASVGQSLRLDNIVKNLKVGKHWSGQASQHAVIEACLAKVDPLLDGLEPRGEVFATRIAKNQQVQFEEVHGEEDITDLEERYLRAKREMGFALLREEIISPNVDALLFQRQNAHLRDPDRWVAVLNMTHTKDRAYWNRFHELSHRLAEPPQLSLPFRRQLFGDDDPVERLIDTIAGHLAFHPRIFSPHLRKVQLKGLTFDLVQQIRMDYAPSASLLSVSNAVVKMWDRPALGFIASEKPKKKGPPTEKSLRIDPQARNSLARDAGFFLIPNIRVPLSSCIYETFRTGLHLVAIENTRTWTTSSGDRLPEFQVEVSAIRLNERVYGIMTIV</sequence>
<name>A0A833GXR3_9LEPT</name>
<dbReference type="Proteomes" id="UP000460298">
    <property type="component" value="Unassembled WGS sequence"/>
</dbReference>
<organism evidence="1 2">
    <name type="scientific">Leptonema illini</name>
    <dbReference type="NCBI Taxonomy" id="183"/>
    <lineage>
        <taxon>Bacteria</taxon>
        <taxon>Pseudomonadati</taxon>
        <taxon>Spirochaetota</taxon>
        <taxon>Spirochaetia</taxon>
        <taxon>Leptospirales</taxon>
        <taxon>Leptospiraceae</taxon>
        <taxon>Leptonema</taxon>
    </lineage>
</organism>
<reference evidence="1 2" key="1">
    <citation type="submission" date="2019-10" db="EMBL/GenBank/DDBJ databases">
        <title>Extracellular Electron Transfer in a Candidatus Methanoperedens spp. Enrichment Culture.</title>
        <authorList>
            <person name="Berger S."/>
            <person name="Rangel Shaw D."/>
            <person name="Berben T."/>
            <person name="In 'T Zandt M."/>
            <person name="Frank J."/>
            <person name="Reimann J."/>
            <person name="Jetten M.S.M."/>
            <person name="Welte C.U."/>
        </authorList>
    </citation>
    <scope>NUCLEOTIDE SEQUENCE [LARGE SCALE GENOMIC DNA]</scope>
    <source>
        <strain evidence="1">SB12</strain>
    </source>
</reference>
<dbReference type="AlphaFoldDB" id="A0A833GXR3"/>
<accession>A0A833GXR3</accession>
<protein>
    <submittedName>
        <fullName evidence="1">Uncharacterized protein</fullName>
    </submittedName>
</protein>
<evidence type="ECO:0000313" key="1">
    <source>
        <dbReference type="EMBL" id="KAB2929415.1"/>
    </source>
</evidence>
<proteinExistence type="predicted"/>
<evidence type="ECO:0000313" key="2">
    <source>
        <dbReference type="Proteomes" id="UP000460298"/>
    </source>
</evidence>
<dbReference type="EMBL" id="WBUI01000031">
    <property type="protein sequence ID" value="KAB2929415.1"/>
    <property type="molecule type" value="Genomic_DNA"/>
</dbReference>
<comment type="caution">
    <text evidence="1">The sequence shown here is derived from an EMBL/GenBank/DDBJ whole genome shotgun (WGS) entry which is preliminary data.</text>
</comment>
<gene>
    <name evidence="1" type="ORF">F9K24_19760</name>
</gene>